<feature type="transmembrane region" description="Helical" evidence="1">
    <location>
        <begin position="108"/>
        <end position="125"/>
    </location>
</feature>
<keyword evidence="4" id="KW-1185">Reference proteome</keyword>
<dbReference type="InParanoid" id="A0A1Y2ARQ4"/>
<gene>
    <name evidence="3" type="ORF">BCR39DRAFT_291018</name>
</gene>
<evidence type="ECO:0000259" key="2">
    <source>
        <dbReference type="Pfam" id="PF10334"/>
    </source>
</evidence>
<keyword evidence="1" id="KW-0812">Transmembrane</keyword>
<reference evidence="3 4" key="1">
    <citation type="submission" date="2016-07" db="EMBL/GenBank/DDBJ databases">
        <title>Pervasive Adenine N6-methylation of Active Genes in Fungi.</title>
        <authorList>
            <consortium name="DOE Joint Genome Institute"/>
            <person name="Mondo S.J."/>
            <person name="Dannebaum R.O."/>
            <person name="Kuo R.C."/>
            <person name="Labutti K."/>
            <person name="Haridas S."/>
            <person name="Kuo A."/>
            <person name="Salamov A."/>
            <person name="Ahrendt S.R."/>
            <person name="Lipzen A."/>
            <person name="Sullivan W."/>
            <person name="Andreopoulos W.B."/>
            <person name="Clum A."/>
            <person name="Lindquist E."/>
            <person name="Daum C."/>
            <person name="Ramamoorthy G.K."/>
            <person name="Gryganskyi A."/>
            <person name="Culley D."/>
            <person name="Magnuson J.K."/>
            <person name="James T.Y."/>
            <person name="O'Malley M.A."/>
            <person name="Stajich J.E."/>
            <person name="Spatafora J.W."/>
            <person name="Visel A."/>
            <person name="Grigoriev I.V."/>
        </authorList>
    </citation>
    <scope>NUCLEOTIDE SEQUENCE [LARGE SCALE GENOMIC DNA]</scope>
    <source>
        <strain evidence="3 4">68-887.2</strain>
    </source>
</reference>
<organism evidence="3 4">
    <name type="scientific">Naematelia encephala</name>
    <dbReference type="NCBI Taxonomy" id="71784"/>
    <lineage>
        <taxon>Eukaryota</taxon>
        <taxon>Fungi</taxon>
        <taxon>Dikarya</taxon>
        <taxon>Basidiomycota</taxon>
        <taxon>Agaricomycotina</taxon>
        <taxon>Tremellomycetes</taxon>
        <taxon>Tremellales</taxon>
        <taxon>Naemateliaceae</taxon>
        <taxon>Naematelia</taxon>
    </lineage>
</organism>
<dbReference type="OrthoDB" id="2274698at2759"/>
<feature type="transmembrane region" description="Helical" evidence="1">
    <location>
        <begin position="12"/>
        <end position="36"/>
    </location>
</feature>
<keyword evidence="1" id="KW-0472">Membrane</keyword>
<dbReference type="EMBL" id="MCFC01000059">
    <property type="protein sequence ID" value="ORY25231.1"/>
    <property type="molecule type" value="Genomic_DNA"/>
</dbReference>
<name>A0A1Y2ARQ4_9TREE</name>
<proteinExistence type="predicted"/>
<dbReference type="InterPro" id="IPR018820">
    <property type="entry name" value="BRE4-related_DUF2421"/>
</dbReference>
<dbReference type="Proteomes" id="UP000193986">
    <property type="component" value="Unassembled WGS sequence"/>
</dbReference>
<dbReference type="Pfam" id="PF10334">
    <property type="entry name" value="BRE4"/>
    <property type="match status" value="1"/>
</dbReference>
<dbReference type="PANTHER" id="PTHR37994">
    <property type="entry name" value="ARAE_2_N DOMAIN-CONTAINING PROTEIN-RELATED"/>
    <property type="match status" value="1"/>
</dbReference>
<evidence type="ECO:0000313" key="4">
    <source>
        <dbReference type="Proteomes" id="UP000193986"/>
    </source>
</evidence>
<dbReference type="STRING" id="71784.A0A1Y2ARQ4"/>
<keyword evidence="1" id="KW-1133">Transmembrane helix</keyword>
<dbReference type="PANTHER" id="PTHR37994:SF1">
    <property type="entry name" value="ER TRANSPORTER 6TM N-TERMINAL DOMAIN-CONTAINING PROTEIN"/>
    <property type="match status" value="1"/>
</dbReference>
<comment type="caution">
    <text evidence="3">The sequence shown here is derived from an EMBL/GenBank/DDBJ whole genome shotgun (WGS) entry which is preliminary data.</text>
</comment>
<feature type="domain" description="DUF2421" evidence="2">
    <location>
        <begin position="126"/>
        <end position="349"/>
    </location>
</feature>
<feature type="transmembrane region" description="Helical" evidence="1">
    <location>
        <begin position="68"/>
        <end position="88"/>
    </location>
</feature>
<accession>A0A1Y2ARQ4</accession>
<protein>
    <recommendedName>
        <fullName evidence="2">DUF2421 domain-containing protein</fullName>
    </recommendedName>
</protein>
<feature type="transmembrane region" description="Helical" evidence="1">
    <location>
        <begin position="42"/>
        <end position="61"/>
    </location>
</feature>
<evidence type="ECO:0000313" key="3">
    <source>
        <dbReference type="EMBL" id="ORY25231.1"/>
    </source>
</evidence>
<sequence>MPALAIYSGDTTAAWLGRVVASFWGCVLGMVAWYIGSGNGQGNAYGLGATCAVAFPVAMFFRIHFPGPVLTAVMLPVTFGLVIGYSYLNGTFVELTYASWGFDVAWRRFVSVLIGITAAWIFSYLPPVYSRKRAIRSSYATIIGVSGSLLCDILSYANNPHYHLQENVECRSNLLTWRSKLTKLAARHANAKLEYSLRGRWPEERYLALREILEDLLSLLAQFNHVLGQLDRPWRKALLDRTRFSDPIFLGDVLAVLTMCSSGLRAGTALPQITPAPLIERFRKGKYRGLELPHDPTDQSGEVPSLVTVDVLESENYMRYALGTTTTFSIMARLDRLVVTCKTLLGENYHVSGLHFERDLEA</sequence>
<evidence type="ECO:0000256" key="1">
    <source>
        <dbReference type="SAM" id="Phobius"/>
    </source>
</evidence>
<dbReference type="AlphaFoldDB" id="A0A1Y2ARQ4"/>